<protein>
    <submittedName>
        <fullName evidence="3">PEP-CTERM sorting domain-containing protein</fullName>
    </submittedName>
</protein>
<feature type="signal peptide" evidence="1">
    <location>
        <begin position="1"/>
        <end position="35"/>
    </location>
</feature>
<organism evidence="3 4">
    <name type="scientific">Rubrivivax rivuli</name>
    <dbReference type="NCBI Taxonomy" id="1862385"/>
    <lineage>
        <taxon>Bacteria</taxon>
        <taxon>Pseudomonadati</taxon>
        <taxon>Pseudomonadota</taxon>
        <taxon>Betaproteobacteria</taxon>
        <taxon>Burkholderiales</taxon>
        <taxon>Sphaerotilaceae</taxon>
        <taxon>Rubrivivax</taxon>
    </lineage>
</organism>
<keyword evidence="1" id="KW-0732">Signal</keyword>
<feature type="chain" id="PRO_5018998402" evidence="1">
    <location>
        <begin position="36"/>
        <end position="256"/>
    </location>
</feature>
<evidence type="ECO:0000256" key="1">
    <source>
        <dbReference type="SAM" id="SignalP"/>
    </source>
</evidence>
<dbReference type="InterPro" id="IPR013424">
    <property type="entry name" value="Ice-binding_C"/>
</dbReference>
<feature type="domain" description="Ice-binding protein C-terminal" evidence="2">
    <location>
        <begin position="229"/>
        <end position="248"/>
    </location>
</feature>
<dbReference type="OrthoDB" id="7874461at2"/>
<reference evidence="3 4" key="1">
    <citation type="submission" date="2019-01" db="EMBL/GenBank/DDBJ databases">
        <authorList>
            <person name="Chen W.-M."/>
        </authorList>
    </citation>
    <scope>NUCLEOTIDE SEQUENCE [LARGE SCALE GENOMIC DNA]</scope>
    <source>
        <strain evidence="3 4">KYPY4</strain>
    </source>
</reference>
<evidence type="ECO:0000259" key="2">
    <source>
        <dbReference type="Pfam" id="PF07589"/>
    </source>
</evidence>
<name>A0A437RB27_9BURK</name>
<keyword evidence="4" id="KW-1185">Reference proteome</keyword>
<gene>
    <name evidence="3" type="ORF">EOE66_19710</name>
</gene>
<dbReference type="Pfam" id="PF07589">
    <property type="entry name" value="PEP-CTERM"/>
    <property type="match status" value="1"/>
</dbReference>
<evidence type="ECO:0000313" key="4">
    <source>
        <dbReference type="Proteomes" id="UP000285575"/>
    </source>
</evidence>
<comment type="caution">
    <text evidence="3">The sequence shown here is derived from an EMBL/GenBank/DDBJ whole genome shotgun (WGS) entry which is preliminary data.</text>
</comment>
<dbReference type="EMBL" id="SACR01000006">
    <property type="protein sequence ID" value="RVU43884.1"/>
    <property type="molecule type" value="Genomic_DNA"/>
</dbReference>
<sequence length="256" mass="27052">MSLHTPRFTARAWRTAVPKCMLLISLGLAGAWSQASTVVLTTSQAQIRPGADNQGWLSSVSANENAFNDNHITGLFGPGEEYRSFFSFSLQSLTGTVLGARIELRRYQQQGTVNLGFWDTTATAAELSATRDGLFSPGIFEDLGSGTSYGSFQVVQGDGEDILAFELNAQALSALNARLAQPGDGYFSLGAAVQGEGYLFATSNDEPGASGGLLNSPQRLVLRMAESQPVPEPGSLALAVLGLAVAARATRMRSRA</sequence>
<evidence type="ECO:0000313" key="3">
    <source>
        <dbReference type="EMBL" id="RVU43884.1"/>
    </source>
</evidence>
<dbReference type="AlphaFoldDB" id="A0A437RB27"/>
<dbReference type="RefSeq" id="WP_128230443.1">
    <property type="nucleotide sequence ID" value="NZ_SACR01000006.1"/>
</dbReference>
<proteinExistence type="predicted"/>
<accession>A0A437RB27</accession>
<dbReference type="Proteomes" id="UP000285575">
    <property type="component" value="Unassembled WGS sequence"/>
</dbReference>